<evidence type="ECO:0000256" key="1">
    <source>
        <dbReference type="SAM" id="MobiDB-lite"/>
    </source>
</evidence>
<dbReference type="PANTHER" id="PTHR34235">
    <property type="entry name" value="SLR1203 PROTEIN-RELATED"/>
    <property type="match status" value="1"/>
</dbReference>
<dbReference type="Gene3D" id="1.20.1220.20">
    <property type="entry name" value="Uncharcterised protein PF01724"/>
    <property type="match status" value="1"/>
</dbReference>
<feature type="region of interest" description="Disordered" evidence="1">
    <location>
        <begin position="1"/>
        <end position="21"/>
    </location>
</feature>
<dbReference type="RefSeq" id="WP_048432740.1">
    <property type="nucleotide sequence ID" value="NZ_LWHQ01000027.1"/>
</dbReference>
<dbReference type="AlphaFoldDB" id="A0A179S8I5"/>
<reference evidence="2 3" key="1">
    <citation type="submission" date="2016-04" db="EMBL/GenBank/DDBJ databases">
        <authorList>
            <person name="Evans L.H."/>
            <person name="Alamgir A."/>
            <person name="Owens N."/>
            <person name="Weber N.D."/>
            <person name="Virtaneva K."/>
            <person name="Barbian K."/>
            <person name="Babar A."/>
            <person name="Rosenke K."/>
        </authorList>
    </citation>
    <scope>NUCLEOTIDE SEQUENCE [LARGE SCALE GENOMIC DNA]</scope>
    <source>
        <strain evidence="2 3">PMB02</strain>
    </source>
</reference>
<name>A0A179S8I5_9HYPH</name>
<gene>
    <name evidence="2" type="ORF">A5481_14885</name>
</gene>
<dbReference type="OrthoDB" id="425753at2"/>
<sequence length="164" mass="18629">MTAATRKPKPAPVQPTRQPAKAYDDDFYGWTIEQAAALRAGHLSALDRDNLAEEIESLGRSELSSLVSAWRVVLLHMLKFDHQPERRSRSWALSIRDQRDQAADVLADSPGLKRRLDEAMARAYRGARLDASRETGLPLRTFPEECPYTRDEMLTRDFPIDPKP</sequence>
<accession>A0A179S8I5</accession>
<comment type="caution">
    <text evidence="2">The sequence shown here is derived from an EMBL/GenBank/DDBJ whole genome shotgun (WGS) entry which is preliminary data.</text>
</comment>
<dbReference type="STRING" id="427683.A5481_14885"/>
<dbReference type="Proteomes" id="UP000078316">
    <property type="component" value="Unassembled WGS sequence"/>
</dbReference>
<evidence type="ECO:0008006" key="4">
    <source>
        <dbReference type="Google" id="ProtNLM"/>
    </source>
</evidence>
<dbReference type="EMBL" id="LWHQ01000027">
    <property type="protein sequence ID" value="OAS24053.1"/>
    <property type="molecule type" value="Genomic_DNA"/>
</dbReference>
<dbReference type="Pfam" id="PF01724">
    <property type="entry name" value="DUF29"/>
    <property type="match status" value="1"/>
</dbReference>
<organism evidence="2 3">
    <name type="scientific">Methylobacterium platani</name>
    <dbReference type="NCBI Taxonomy" id="427683"/>
    <lineage>
        <taxon>Bacteria</taxon>
        <taxon>Pseudomonadati</taxon>
        <taxon>Pseudomonadota</taxon>
        <taxon>Alphaproteobacteria</taxon>
        <taxon>Hyphomicrobiales</taxon>
        <taxon>Methylobacteriaceae</taxon>
        <taxon>Methylobacterium</taxon>
    </lineage>
</organism>
<evidence type="ECO:0000313" key="2">
    <source>
        <dbReference type="EMBL" id="OAS24053.1"/>
    </source>
</evidence>
<evidence type="ECO:0000313" key="3">
    <source>
        <dbReference type="Proteomes" id="UP000078316"/>
    </source>
</evidence>
<protein>
    <recommendedName>
        <fullName evidence="4">DUF29 domain-containing protein</fullName>
    </recommendedName>
</protein>
<dbReference type="InterPro" id="IPR002636">
    <property type="entry name" value="DUF29"/>
</dbReference>
<proteinExistence type="predicted"/>